<accession>A0A6H0KUL0</accession>
<evidence type="ECO:0000256" key="4">
    <source>
        <dbReference type="ARBA" id="ARBA00022692"/>
    </source>
</evidence>
<comment type="similarity">
    <text evidence="2 7">Belongs to the membrane-bound acyltransferase family.</text>
</comment>
<keyword evidence="7" id="KW-0808">Transferase</keyword>
<comment type="subcellular location">
    <subcellularLocation>
        <location evidence="1">Cell membrane</location>
        <topology evidence="1">Multi-pass membrane protein</topology>
    </subcellularLocation>
</comment>
<sequence length="423" mass="49369">MPLTVIVISLLFFYATGITWRKVILILTSLYVYYQFIGVYILLLLILSTIIIISSKFIVNENKKIFVIIPILFIIFTFAILKYTGFSNWKLPVGFSVYAFSSISFIVDQYKNHIKYKWLDILCFLYFFPKILAGPIERSQDFISQLSTINKPTLIQFYKVFKLIVFSTLCKFVIANNLEGTTTSDYNGVNTIISILLFSIQFYFDYWAYTNFAIAFGWLYGIKLSPSFNRPYYSNSFKKFWNCWNITLSTWLRDYIYIPLGGNKVKRLHWISNILIVFIVSGLWHGSTVPFIIWGITHAILLIIELTIIKRYSFNLGLLYGIFVFLAVSLLWQMFKCNNLEDIASLFKAIKTPDSINIQLIVYLSISLTVMVILQSKTVLKIIFSIHDNKKFIIYEVTTISIMIIFIILLCGDYNSTFFYFKF</sequence>
<feature type="transmembrane region" description="Helical" evidence="8">
    <location>
        <begin position="268"/>
        <end position="285"/>
    </location>
</feature>
<dbReference type="EMBL" id="CP050831">
    <property type="protein sequence ID" value="QIU97126.1"/>
    <property type="molecule type" value="Genomic_DNA"/>
</dbReference>
<evidence type="ECO:0000256" key="2">
    <source>
        <dbReference type="ARBA" id="ARBA00010323"/>
    </source>
</evidence>
<dbReference type="PANTHER" id="PTHR13285">
    <property type="entry name" value="ACYLTRANSFERASE"/>
    <property type="match status" value="1"/>
</dbReference>
<keyword evidence="4 8" id="KW-0812">Transmembrane</keyword>
<dbReference type="KEGG" id="bfc:BacF7301_24555"/>
<dbReference type="InterPro" id="IPR051085">
    <property type="entry name" value="MB_O-acyltransferase"/>
</dbReference>
<dbReference type="AlphaFoldDB" id="A0A6H0KUL0"/>
<reference evidence="9 10" key="1">
    <citation type="submission" date="2020-03" db="EMBL/GenBank/DDBJ databases">
        <title>Genomic analysis of Bacteroides faecium CBA7301.</title>
        <authorList>
            <person name="Kim J."/>
            <person name="Roh S.W."/>
        </authorList>
    </citation>
    <scope>NUCLEOTIDE SEQUENCE [LARGE SCALE GENOMIC DNA]</scope>
    <source>
        <strain evidence="9 10">CBA7301</strain>
    </source>
</reference>
<feature type="transmembrane region" description="Helical" evidence="8">
    <location>
        <begin position="355"/>
        <end position="374"/>
    </location>
</feature>
<keyword evidence="7" id="KW-0012">Acyltransferase</keyword>
<feature type="transmembrane region" description="Helical" evidence="8">
    <location>
        <begin position="156"/>
        <end position="174"/>
    </location>
</feature>
<dbReference type="PANTHER" id="PTHR13285:SF18">
    <property type="entry name" value="PROTEIN-CYSTEINE N-PALMITOYLTRANSFERASE RASP"/>
    <property type="match status" value="1"/>
</dbReference>
<dbReference type="Pfam" id="PF03062">
    <property type="entry name" value="MBOAT"/>
    <property type="match status" value="1"/>
</dbReference>
<dbReference type="GO" id="GO:0016746">
    <property type="term" value="F:acyltransferase activity"/>
    <property type="evidence" value="ECO:0007669"/>
    <property type="project" value="UniProtKB-KW"/>
</dbReference>
<keyword evidence="3 7" id="KW-1003">Cell membrane</keyword>
<dbReference type="Proteomes" id="UP000501780">
    <property type="component" value="Chromosome"/>
</dbReference>
<keyword evidence="10" id="KW-1185">Reference proteome</keyword>
<dbReference type="GO" id="GO:0005886">
    <property type="term" value="C:plasma membrane"/>
    <property type="evidence" value="ECO:0007669"/>
    <property type="project" value="UniProtKB-SubCell"/>
</dbReference>
<gene>
    <name evidence="9" type="ORF">BacF7301_24555</name>
</gene>
<keyword evidence="6 7" id="KW-0472">Membrane</keyword>
<protein>
    <submittedName>
        <fullName evidence="9">MBOAT family protein</fullName>
    </submittedName>
</protein>
<evidence type="ECO:0000313" key="9">
    <source>
        <dbReference type="EMBL" id="QIU97126.1"/>
    </source>
</evidence>
<evidence type="ECO:0000256" key="3">
    <source>
        <dbReference type="ARBA" id="ARBA00022475"/>
    </source>
</evidence>
<dbReference type="InterPro" id="IPR024194">
    <property type="entry name" value="Ac/AlaTfrase_AlgI/DltB"/>
</dbReference>
<evidence type="ECO:0000256" key="7">
    <source>
        <dbReference type="PIRNR" id="PIRNR016636"/>
    </source>
</evidence>
<evidence type="ECO:0000313" key="10">
    <source>
        <dbReference type="Proteomes" id="UP000501780"/>
    </source>
</evidence>
<evidence type="ECO:0000256" key="5">
    <source>
        <dbReference type="ARBA" id="ARBA00022989"/>
    </source>
</evidence>
<organism evidence="9 10">
    <name type="scientific">Bacteroides faecium</name>
    <dbReference type="NCBI Taxonomy" id="2715212"/>
    <lineage>
        <taxon>Bacteria</taxon>
        <taxon>Pseudomonadati</taxon>
        <taxon>Bacteroidota</taxon>
        <taxon>Bacteroidia</taxon>
        <taxon>Bacteroidales</taxon>
        <taxon>Bacteroidaceae</taxon>
        <taxon>Bacteroides</taxon>
    </lineage>
</organism>
<feature type="transmembrane region" description="Helical" evidence="8">
    <location>
        <begin position="316"/>
        <end position="335"/>
    </location>
</feature>
<feature type="transmembrane region" description="Helical" evidence="8">
    <location>
        <begin position="65"/>
        <end position="83"/>
    </location>
</feature>
<evidence type="ECO:0000256" key="8">
    <source>
        <dbReference type="SAM" id="Phobius"/>
    </source>
</evidence>
<name>A0A6H0KUL0_9BACE</name>
<feature type="transmembrane region" description="Helical" evidence="8">
    <location>
        <begin position="186"/>
        <end position="204"/>
    </location>
</feature>
<dbReference type="RefSeq" id="WP_167966825.1">
    <property type="nucleotide sequence ID" value="NZ_CP050831.1"/>
</dbReference>
<evidence type="ECO:0000256" key="1">
    <source>
        <dbReference type="ARBA" id="ARBA00004651"/>
    </source>
</evidence>
<keyword evidence="5 8" id="KW-1133">Transmembrane helix</keyword>
<proteinExistence type="inferred from homology"/>
<feature type="transmembrane region" description="Helical" evidence="8">
    <location>
        <begin position="394"/>
        <end position="415"/>
    </location>
</feature>
<evidence type="ECO:0000256" key="6">
    <source>
        <dbReference type="ARBA" id="ARBA00023136"/>
    </source>
</evidence>
<feature type="transmembrane region" description="Helical" evidence="8">
    <location>
        <begin position="33"/>
        <end position="53"/>
    </location>
</feature>
<dbReference type="PIRSF" id="PIRSF016636">
    <property type="entry name" value="AlgI_DltB"/>
    <property type="match status" value="1"/>
</dbReference>
<dbReference type="InterPro" id="IPR004299">
    <property type="entry name" value="MBOAT_fam"/>
</dbReference>